<dbReference type="RefSeq" id="WP_304996708.1">
    <property type="nucleotide sequence ID" value="NZ_CP101717.1"/>
</dbReference>
<evidence type="ECO:0000259" key="3">
    <source>
        <dbReference type="Pfam" id="PF01464"/>
    </source>
</evidence>
<feature type="compositionally biased region" description="Basic and acidic residues" evidence="2">
    <location>
        <begin position="159"/>
        <end position="168"/>
    </location>
</feature>
<dbReference type="PANTHER" id="PTHR37423">
    <property type="entry name" value="SOLUBLE LYTIC MUREIN TRANSGLYCOSYLASE-RELATED"/>
    <property type="match status" value="1"/>
</dbReference>
<dbReference type="EMBL" id="CP101717">
    <property type="protein sequence ID" value="WLD59416.1"/>
    <property type="molecule type" value="Genomic_DNA"/>
</dbReference>
<comment type="similarity">
    <text evidence="1">Belongs to the transglycosylase Slt family.</text>
</comment>
<evidence type="ECO:0000313" key="4">
    <source>
        <dbReference type="EMBL" id="WLD59416.1"/>
    </source>
</evidence>
<dbReference type="Pfam" id="PF01464">
    <property type="entry name" value="SLT"/>
    <property type="match status" value="1"/>
</dbReference>
<feature type="region of interest" description="Disordered" evidence="2">
    <location>
        <begin position="116"/>
        <end position="172"/>
    </location>
</feature>
<dbReference type="PANTHER" id="PTHR37423:SF2">
    <property type="entry name" value="MEMBRANE-BOUND LYTIC MUREIN TRANSGLYCOSYLASE C"/>
    <property type="match status" value="1"/>
</dbReference>
<name>A0AB38YJZ5_9GAMM</name>
<dbReference type="Gene3D" id="1.10.530.10">
    <property type="match status" value="1"/>
</dbReference>
<sequence length="364" mass="41258">MASASLAQSFESFQAQQQQGFAQFQQDLDEGQQAYRDAFEREMQRYQNELSQFWRNPQLSTNTRWVEYRDGNQIRTIVDYERNEIIIEVPAEQGVEKGLDVLSDLLTKDLGSARADDVVEQRTQQALGQRDASRASDDQQRVLSEVAPQEVPGMLEQATAERRNERSETGASRPVIAITVPLPASRTSDKAREYLPLVQRYAQRYQLEPALVLAIMHSESSFNPMARSHIPAYGLMQIVPGSAGKDVAEVLYGEQKLLSSDYLYQAENNVRAGSVYLNILDQRYLRGIEHPESRLYAVIAAYNTGAGNVARAFVGSNNISAAIQRINQMSPRDVYRTLQRDLPYQETRDYLEKVTARQAAYRSF</sequence>
<organism evidence="4">
    <name type="scientific">Salinispirillum sp. LH 10-3-1</name>
    <dbReference type="NCBI Taxonomy" id="2952525"/>
    <lineage>
        <taxon>Bacteria</taxon>
        <taxon>Pseudomonadati</taxon>
        <taxon>Pseudomonadota</taxon>
        <taxon>Gammaproteobacteria</taxon>
        <taxon>Oceanospirillales</taxon>
        <taxon>Saccharospirillaceae</taxon>
        <taxon>Salinispirillum</taxon>
    </lineage>
</organism>
<dbReference type="GO" id="GO:0016020">
    <property type="term" value="C:membrane"/>
    <property type="evidence" value="ECO:0007669"/>
    <property type="project" value="InterPro"/>
</dbReference>
<feature type="compositionally biased region" description="Basic and acidic residues" evidence="2">
    <location>
        <begin position="131"/>
        <end position="140"/>
    </location>
</feature>
<dbReference type="SUPFAM" id="SSF53955">
    <property type="entry name" value="Lysozyme-like"/>
    <property type="match status" value="1"/>
</dbReference>
<reference evidence="4" key="1">
    <citation type="submission" date="2022-07" db="EMBL/GenBank/DDBJ databases">
        <title>Complete genome sequence of Salinispirillum sp. LH10-3-1 capable of multiple carbohydrate inversion isolated from a soda lake.</title>
        <authorList>
            <person name="Liu J."/>
            <person name="Zhai Y."/>
            <person name="Zhang H."/>
            <person name="Yang H."/>
            <person name="Qu J."/>
            <person name="Li J."/>
        </authorList>
    </citation>
    <scope>NUCLEOTIDE SEQUENCE</scope>
    <source>
        <strain evidence="4">LH 10-3-1</strain>
    </source>
</reference>
<evidence type="ECO:0000256" key="1">
    <source>
        <dbReference type="ARBA" id="ARBA00007734"/>
    </source>
</evidence>
<dbReference type="GO" id="GO:0008933">
    <property type="term" value="F:peptidoglycan lytic transglycosylase activity"/>
    <property type="evidence" value="ECO:0007669"/>
    <property type="project" value="InterPro"/>
</dbReference>
<feature type="domain" description="Transglycosylase SLT" evidence="3">
    <location>
        <begin position="197"/>
        <end position="314"/>
    </location>
</feature>
<proteinExistence type="inferred from homology"/>
<protein>
    <submittedName>
        <fullName evidence="4">Transglycosylase SLT domain-containing protein</fullName>
    </submittedName>
</protein>
<dbReference type="PROSITE" id="PS00922">
    <property type="entry name" value="TRANSGLYCOSYLASE"/>
    <property type="match status" value="1"/>
</dbReference>
<dbReference type="InterPro" id="IPR008258">
    <property type="entry name" value="Transglycosylase_SLT_dom_1"/>
</dbReference>
<dbReference type="InterPro" id="IPR023346">
    <property type="entry name" value="Lysozyme-like_dom_sf"/>
</dbReference>
<dbReference type="CDD" id="cd16893">
    <property type="entry name" value="LT_MltC_MltE"/>
    <property type="match status" value="1"/>
</dbReference>
<dbReference type="GO" id="GO:0000270">
    <property type="term" value="P:peptidoglycan metabolic process"/>
    <property type="evidence" value="ECO:0007669"/>
    <property type="project" value="InterPro"/>
</dbReference>
<accession>A0AB38YJZ5</accession>
<dbReference type="AlphaFoldDB" id="A0AB38YJZ5"/>
<gene>
    <name evidence="4" type="ORF">NFC81_06460</name>
</gene>
<evidence type="ECO:0000256" key="2">
    <source>
        <dbReference type="SAM" id="MobiDB-lite"/>
    </source>
</evidence>
<dbReference type="InterPro" id="IPR000189">
    <property type="entry name" value="Transglyc_AS"/>
</dbReference>